<dbReference type="Pfam" id="PF01042">
    <property type="entry name" value="Ribonuc_L-PSP"/>
    <property type="match status" value="1"/>
</dbReference>
<dbReference type="GO" id="GO:0005739">
    <property type="term" value="C:mitochondrion"/>
    <property type="evidence" value="ECO:0007669"/>
    <property type="project" value="TreeGrafter"/>
</dbReference>
<dbReference type="GO" id="GO:0019239">
    <property type="term" value="F:deaminase activity"/>
    <property type="evidence" value="ECO:0007669"/>
    <property type="project" value="TreeGrafter"/>
</dbReference>
<dbReference type="InterPro" id="IPR006175">
    <property type="entry name" value="YjgF/YER057c/UK114"/>
</dbReference>
<name>A0AAE0BQR6_9CHLO</name>
<protein>
    <submittedName>
        <fullName evidence="2">Uncharacterized protein</fullName>
    </submittedName>
</protein>
<comment type="caution">
    <text evidence="2">The sequence shown here is derived from an EMBL/GenBank/DDBJ whole genome shotgun (WGS) entry which is preliminary data.</text>
</comment>
<dbReference type="GO" id="GO:0005829">
    <property type="term" value="C:cytosol"/>
    <property type="evidence" value="ECO:0007669"/>
    <property type="project" value="TreeGrafter"/>
</dbReference>
<dbReference type="PANTHER" id="PTHR11803">
    <property type="entry name" value="2-IMINOBUTANOATE/2-IMINOPROPANOATE DEAMINASE RIDA"/>
    <property type="match status" value="1"/>
</dbReference>
<dbReference type="NCBIfam" id="TIGR00004">
    <property type="entry name" value="Rid family detoxifying hydrolase"/>
    <property type="match status" value="1"/>
</dbReference>
<dbReference type="Proteomes" id="UP001190700">
    <property type="component" value="Unassembled WGS sequence"/>
</dbReference>
<accession>A0AAE0BQR6</accession>
<organism evidence="2 3">
    <name type="scientific">Cymbomonas tetramitiformis</name>
    <dbReference type="NCBI Taxonomy" id="36881"/>
    <lineage>
        <taxon>Eukaryota</taxon>
        <taxon>Viridiplantae</taxon>
        <taxon>Chlorophyta</taxon>
        <taxon>Pyramimonadophyceae</taxon>
        <taxon>Pyramimonadales</taxon>
        <taxon>Pyramimonadaceae</taxon>
        <taxon>Cymbomonas</taxon>
    </lineage>
</organism>
<evidence type="ECO:0000313" key="3">
    <source>
        <dbReference type="Proteomes" id="UP001190700"/>
    </source>
</evidence>
<dbReference type="FunFam" id="3.30.1330.40:FF:000001">
    <property type="entry name" value="L-PSP family endoribonuclease"/>
    <property type="match status" value="1"/>
</dbReference>
<dbReference type="PROSITE" id="PS01094">
    <property type="entry name" value="UPF0076"/>
    <property type="match status" value="1"/>
</dbReference>
<keyword evidence="3" id="KW-1185">Reference proteome</keyword>
<evidence type="ECO:0000313" key="2">
    <source>
        <dbReference type="EMBL" id="KAK3241036.1"/>
    </source>
</evidence>
<comment type="similarity">
    <text evidence="1">Belongs to the RutC family.</text>
</comment>
<evidence type="ECO:0000256" key="1">
    <source>
        <dbReference type="ARBA" id="ARBA00010552"/>
    </source>
</evidence>
<gene>
    <name evidence="2" type="ORF">CYMTET_49168</name>
</gene>
<dbReference type="SUPFAM" id="SSF55298">
    <property type="entry name" value="YjgF-like"/>
    <property type="match status" value="1"/>
</dbReference>
<dbReference type="EMBL" id="LGRX02033490">
    <property type="protein sequence ID" value="KAK3241036.1"/>
    <property type="molecule type" value="Genomic_DNA"/>
</dbReference>
<dbReference type="AlphaFoldDB" id="A0AAE0BQR6"/>
<proteinExistence type="inferred from homology"/>
<dbReference type="InterPro" id="IPR006056">
    <property type="entry name" value="RidA"/>
</dbReference>
<dbReference type="InterPro" id="IPR035959">
    <property type="entry name" value="RutC-like_sf"/>
</dbReference>
<dbReference type="InterPro" id="IPR019897">
    <property type="entry name" value="RidA_CS"/>
</dbReference>
<reference evidence="2 3" key="1">
    <citation type="journal article" date="2015" name="Genome Biol. Evol.">
        <title>Comparative Genomics of a Bacterivorous Green Alga Reveals Evolutionary Causalities and Consequences of Phago-Mixotrophic Mode of Nutrition.</title>
        <authorList>
            <person name="Burns J.A."/>
            <person name="Paasch A."/>
            <person name="Narechania A."/>
            <person name="Kim E."/>
        </authorList>
    </citation>
    <scope>NUCLEOTIDE SEQUENCE [LARGE SCALE GENOMIC DNA]</scope>
    <source>
        <strain evidence="2 3">PLY_AMNH</strain>
    </source>
</reference>
<sequence>MNSMMLKSVRTTVSSTQAMTSVSANRGRIVHSARTPCKVQARRRVTTTAALSKEIISTDAAPAALGPYSQAVKVGSTLYCSGCLGLIPETMAFVDDTVEGQTEQAMKNMGEILAAAGGSHASIVKTTILLDEIADFKAVNEIYGKYFPEAPPARSTFAVKQLPLSAKIEIECIAHIE</sequence>
<dbReference type="Gene3D" id="3.30.1330.40">
    <property type="entry name" value="RutC-like"/>
    <property type="match status" value="1"/>
</dbReference>
<dbReference type="CDD" id="cd00448">
    <property type="entry name" value="YjgF_YER057c_UK114_family"/>
    <property type="match status" value="1"/>
</dbReference>
<dbReference type="PANTHER" id="PTHR11803:SF39">
    <property type="entry name" value="2-IMINOBUTANOATE_2-IMINOPROPANOATE DEAMINASE"/>
    <property type="match status" value="1"/>
</dbReference>